<reference evidence="12 13" key="1">
    <citation type="submission" date="2018-08" db="EMBL/GenBank/DDBJ databases">
        <title>A genome reference for cultivated species of the human gut microbiota.</title>
        <authorList>
            <person name="Zou Y."/>
            <person name="Xue W."/>
            <person name="Luo G."/>
        </authorList>
    </citation>
    <scope>NUCLEOTIDE SEQUENCE [LARGE SCALE GENOMIC DNA]</scope>
    <source>
        <strain evidence="12 13">AM28-39</strain>
    </source>
</reference>
<dbReference type="GO" id="GO:0004053">
    <property type="term" value="F:arginase activity"/>
    <property type="evidence" value="ECO:0007669"/>
    <property type="project" value="UniProtKB-EC"/>
</dbReference>
<keyword evidence="5" id="KW-0056">Arginine metabolism</keyword>
<evidence type="ECO:0000256" key="3">
    <source>
        <dbReference type="ARBA" id="ARBA00012168"/>
    </source>
</evidence>
<dbReference type="InterPro" id="IPR023696">
    <property type="entry name" value="Ureohydrolase_dom_sf"/>
</dbReference>
<proteinExistence type="inferred from homology"/>
<keyword evidence="6" id="KW-0479">Metal-binding</keyword>
<evidence type="ECO:0000256" key="9">
    <source>
        <dbReference type="ARBA" id="ARBA00047391"/>
    </source>
</evidence>
<organism evidence="12 13">
    <name type="scientific">Coprococcus catus</name>
    <dbReference type="NCBI Taxonomy" id="116085"/>
    <lineage>
        <taxon>Bacteria</taxon>
        <taxon>Bacillati</taxon>
        <taxon>Bacillota</taxon>
        <taxon>Clostridia</taxon>
        <taxon>Lachnospirales</taxon>
        <taxon>Lachnospiraceae</taxon>
        <taxon>Coprococcus</taxon>
    </lineage>
</organism>
<dbReference type="PROSITE" id="PS51409">
    <property type="entry name" value="ARGINASE_2"/>
    <property type="match status" value="1"/>
</dbReference>
<gene>
    <name evidence="12" type="ORF">DW747_11930</name>
</gene>
<keyword evidence="8" id="KW-0464">Manganese</keyword>
<dbReference type="RefSeq" id="WP_117540854.1">
    <property type="nucleotide sequence ID" value="NZ_QVFD01000012.1"/>
</dbReference>
<evidence type="ECO:0000256" key="10">
    <source>
        <dbReference type="PROSITE-ProRule" id="PRU00742"/>
    </source>
</evidence>
<comment type="similarity">
    <text evidence="10 11">Belongs to the arginase family.</text>
</comment>
<dbReference type="PANTHER" id="PTHR43782">
    <property type="entry name" value="ARGINASE"/>
    <property type="match status" value="1"/>
</dbReference>
<evidence type="ECO:0000256" key="5">
    <source>
        <dbReference type="ARBA" id="ARBA00022503"/>
    </source>
</evidence>
<dbReference type="Proteomes" id="UP000261231">
    <property type="component" value="Unassembled WGS sequence"/>
</dbReference>
<dbReference type="PANTHER" id="PTHR43782:SF3">
    <property type="entry name" value="ARGINASE"/>
    <property type="match status" value="1"/>
</dbReference>
<dbReference type="AlphaFoldDB" id="A0A3E2XJV1"/>
<dbReference type="CDD" id="cd09989">
    <property type="entry name" value="Arginase"/>
    <property type="match status" value="1"/>
</dbReference>
<evidence type="ECO:0000256" key="7">
    <source>
        <dbReference type="ARBA" id="ARBA00022801"/>
    </source>
</evidence>
<comment type="cofactor">
    <cofactor evidence="1">
        <name>Mn(2+)</name>
        <dbReference type="ChEBI" id="CHEBI:29035"/>
    </cofactor>
</comment>
<dbReference type="GO" id="GO:0006525">
    <property type="term" value="P:arginine metabolic process"/>
    <property type="evidence" value="ECO:0007669"/>
    <property type="project" value="UniProtKB-KW"/>
</dbReference>
<dbReference type="Pfam" id="PF00491">
    <property type="entry name" value="Arginase"/>
    <property type="match status" value="1"/>
</dbReference>
<dbReference type="Gene3D" id="3.40.800.10">
    <property type="entry name" value="Ureohydrolase domain"/>
    <property type="match status" value="1"/>
</dbReference>
<comment type="catalytic activity">
    <reaction evidence="9">
        <text>L-arginine + H2O = urea + L-ornithine</text>
        <dbReference type="Rhea" id="RHEA:20569"/>
        <dbReference type="ChEBI" id="CHEBI:15377"/>
        <dbReference type="ChEBI" id="CHEBI:16199"/>
        <dbReference type="ChEBI" id="CHEBI:32682"/>
        <dbReference type="ChEBI" id="CHEBI:46911"/>
        <dbReference type="EC" id="3.5.3.1"/>
    </reaction>
</comment>
<dbReference type="GO" id="GO:0030145">
    <property type="term" value="F:manganese ion binding"/>
    <property type="evidence" value="ECO:0007669"/>
    <property type="project" value="TreeGrafter"/>
</dbReference>
<dbReference type="EC" id="3.5.3.1" evidence="3"/>
<accession>A0A3E2XJV1</accession>
<name>A0A3E2XJV1_9FIRM</name>
<keyword evidence="7 11" id="KW-0378">Hydrolase</keyword>
<dbReference type="EMBL" id="QVFD01000012">
    <property type="protein sequence ID" value="RGC45163.1"/>
    <property type="molecule type" value="Genomic_DNA"/>
</dbReference>
<dbReference type="PROSITE" id="PS01053">
    <property type="entry name" value="ARGINASE_1"/>
    <property type="match status" value="1"/>
</dbReference>
<dbReference type="SUPFAM" id="SSF52768">
    <property type="entry name" value="Arginase/deacetylase"/>
    <property type="match status" value="1"/>
</dbReference>
<keyword evidence="13" id="KW-1185">Reference proteome</keyword>
<comment type="caution">
    <text evidence="12">The sequence shown here is derived from an EMBL/GenBank/DDBJ whole genome shotgun (WGS) entry which is preliminary data.</text>
</comment>
<dbReference type="PRINTS" id="PR00116">
    <property type="entry name" value="ARGINASE"/>
</dbReference>
<evidence type="ECO:0000256" key="8">
    <source>
        <dbReference type="ARBA" id="ARBA00023211"/>
    </source>
</evidence>
<dbReference type="InterPro" id="IPR006035">
    <property type="entry name" value="Ureohydrolase"/>
</dbReference>
<protein>
    <recommendedName>
        <fullName evidence="4">Arginase</fullName>
        <ecNumber evidence="3">3.5.3.1</ecNumber>
    </recommendedName>
</protein>
<comment type="pathway">
    <text evidence="2">Nitrogen metabolism; urea cycle; L-ornithine and urea from L-arginine: step 1/1.</text>
</comment>
<sequence length="281" mass="31227">MFELYGCPTHYGVGAKGLIKSIDYLTENFKNLQMNKIPEITCKEPFRANLKNLESVCATCEGIAKQGYHILTSGHRPLMIAGDHSAAMGSVSATSVYTKGETGLIWIDAHPDINTDKTTVTGNIHGMPVAALLGLGEPSLTHFLDDSTKLKSGNIVMLGLRDIDPPEAEILKEHHIRYYKWDYIMEHGLQNCLNESIDYLSHCPAVHVSFDIDSMDPKLMPGVSVPVPEGFNEDDVFLMMDELLTRLPVQAMDIVEFNHELDKDDITAEFVSRLVEHVQGL</sequence>
<dbReference type="UniPathway" id="UPA00158">
    <property type="reaction ID" value="UER00270"/>
</dbReference>
<dbReference type="InterPro" id="IPR020855">
    <property type="entry name" value="Ureohydrolase_Mn_BS"/>
</dbReference>
<evidence type="ECO:0000256" key="2">
    <source>
        <dbReference type="ARBA" id="ARBA00005098"/>
    </source>
</evidence>
<dbReference type="OrthoDB" id="9788689at2"/>
<evidence type="ECO:0000313" key="13">
    <source>
        <dbReference type="Proteomes" id="UP000261231"/>
    </source>
</evidence>
<evidence type="ECO:0000256" key="1">
    <source>
        <dbReference type="ARBA" id="ARBA00001936"/>
    </source>
</evidence>
<evidence type="ECO:0000256" key="11">
    <source>
        <dbReference type="RuleBase" id="RU003684"/>
    </source>
</evidence>
<dbReference type="InterPro" id="IPR014033">
    <property type="entry name" value="Arginase"/>
</dbReference>
<dbReference type="GO" id="GO:0005737">
    <property type="term" value="C:cytoplasm"/>
    <property type="evidence" value="ECO:0007669"/>
    <property type="project" value="TreeGrafter"/>
</dbReference>
<dbReference type="GO" id="GO:0000050">
    <property type="term" value="P:urea cycle"/>
    <property type="evidence" value="ECO:0007669"/>
    <property type="project" value="UniProtKB-UniPathway"/>
</dbReference>
<evidence type="ECO:0000313" key="12">
    <source>
        <dbReference type="EMBL" id="RGC45163.1"/>
    </source>
</evidence>
<evidence type="ECO:0000256" key="6">
    <source>
        <dbReference type="ARBA" id="ARBA00022723"/>
    </source>
</evidence>
<evidence type="ECO:0000256" key="4">
    <source>
        <dbReference type="ARBA" id="ARBA00018123"/>
    </source>
</evidence>